<accession>A0A2S2CSV2</accession>
<evidence type="ECO:0000313" key="1">
    <source>
        <dbReference type="EMBL" id="AWK87556.1"/>
    </source>
</evidence>
<dbReference type="Proteomes" id="UP000245629">
    <property type="component" value="Chromosome 2"/>
</dbReference>
<gene>
    <name evidence="1" type="ORF">DEW08_16210</name>
</gene>
<proteinExistence type="predicted"/>
<name>A0A2S2CSV2_9PROT</name>
<evidence type="ECO:0008006" key="3">
    <source>
        <dbReference type="Google" id="ProtNLM"/>
    </source>
</evidence>
<sequence>MHVLLATRPISDSDIVIEFCDGDLWHYWASGIDNIFVRGGLRLHGEGYEGYFQFVEIEKLHELIRCRLLSKNSRLTGPEFRFLRKELRQSRSECAARLGVGETELAEWEERELPERVESFIRDQFRPTRLSA</sequence>
<reference evidence="2" key="1">
    <citation type="submission" date="2018-05" db="EMBL/GenBank/DDBJ databases">
        <title>Azospirillum thermophila sp. nov., a novel isolated from hot spring.</title>
        <authorList>
            <person name="Zhao Z."/>
        </authorList>
    </citation>
    <scope>NUCLEOTIDE SEQUENCE [LARGE SCALE GENOMIC DNA]</scope>
    <source>
        <strain evidence="2">CFH 70021</strain>
    </source>
</reference>
<keyword evidence="2" id="KW-1185">Reference proteome</keyword>
<dbReference type="OrthoDB" id="7365244at2"/>
<dbReference type="RefSeq" id="WP_109328833.1">
    <property type="nucleotide sequence ID" value="NZ_CP029353.1"/>
</dbReference>
<protein>
    <recommendedName>
        <fullName evidence="3">Transcriptional regulator</fullName>
    </recommendedName>
</protein>
<organism evidence="1 2">
    <name type="scientific">Azospirillum thermophilum</name>
    <dbReference type="NCBI Taxonomy" id="2202148"/>
    <lineage>
        <taxon>Bacteria</taxon>
        <taxon>Pseudomonadati</taxon>
        <taxon>Pseudomonadota</taxon>
        <taxon>Alphaproteobacteria</taxon>
        <taxon>Rhodospirillales</taxon>
        <taxon>Azospirillaceae</taxon>
        <taxon>Azospirillum</taxon>
    </lineage>
</organism>
<dbReference type="KEGG" id="azz:DEW08_16210"/>
<evidence type="ECO:0000313" key="2">
    <source>
        <dbReference type="Proteomes" id="UP000245629"/>
    </source>
</evidence>
<dbReference type="AlphaFoldDB" id="A0A2S2CSV2"/>
<dbReference type="EMBL" id="CP029353">
    <property type="protein sequence ID" value="AWK87556.1"/>
    <property type="molecule type" value="Genomic_DNA"/>
</dbReference>